<organism evidence="2 3">
    <name type="scientific">Candidatus Lokiarchaeum ossiferum</name>
    <dbReference type="NCBI Taxonomy" id="2951803"/>
    <lineage>
        <taxon>Archaea</taxon>
        <taxon>Promethearchaeati</taxon>
        <taxon>Promethearchaeota</taxon>
        <taxon>Promethearchaeia</taxon>
        <taxon>Promethearchaeales</taxon>
        <taxon>Promethearchaeaceae</taxon>
        <taxon>Candidatus Lokiarchaeum</taxon>
    </lineage>
</organism>
<gene>
    <name evidence="2" type="ORF">NEF87_003107</name>
</gene>
<accession>A0ABY6HWU8</accession>
<evidence type="ECO:0000313" key="3">
    <source>
        <dbReference type="Proteomes" id="UP001208689"/>
    </source>
</evidence>
<dbReference type="Pfam" id="PF01965">
    <property type="entry name" value="DJ-1_PfpI"/>
    <property type="match status" value="1"/>
</dbReference>
<dbReference type="Proteomes" id="UP001208689">
    <property type="component" value="Chromosome"/>
</dbReference>
<keyword evidence="3" id="KW-1185">Reference proteome</keyword>
<dbReference type="Gene3D" id="3.40.50.880">
    <property type="match status" value="1"/>
</dbReference>
<dbReference type="SUPFAM" id="SSF52317">
    <property type="entry name" value="Class I glutamine amidotransferase-like"/>
    <property type="match status" value="1"/>
</dbReference>
<dbReference type="EC" id="3.5.1.124" evidence="2"/>
<sequence>MKRILLLLPEGFEFLEASVFIDVFGWNLVDGDGTTKLFTCGMTKEVTSAFDQKLIVDYLIEEINMDDFDALAIPGGFEQCGYYIDSFKEPILNLIREFHSKDKWIASVCVAAIVLGRSGILKGKKATTYNMNPERQAMLSKFDVNVVQEPIVVDGKIITSWNPSTAMDVALTLLEFLTSLQNAAYIREIMGFKKI</sequence>
<feature type="domain" description="DJ-1/PfpI" evidence="1">
    <location>
        <begin position="2"/>
        <end position="175"/>
    </location>
</feature>
<dbReference type="InterPro" id="IPR002818">
    <property type="entry name" value="DJ-1/PfpI"/>
</dbReference>
<proteinExistence type="predicted"/>
<dbReference type="InterPro" id="IPR029062">
    <property type="entry name" value="Class_I_gatase-like"/>
</dbReference>
<dbReference type="GO" id="GO:0036524">
    <property type="term" value="F:protein deglycase activity"/>
    <property type="evidence" value="ECO:0007669"/>
    <property type="project" value="UniProtKB-EC"/>
</dbReference>
<dbReference type="PANTHER" id="PTHR48094">
    <property type="entry name" value="PROTEIN/NUCLEIC ACID DEGLYCASE DJ-1-RELATED"/>
    <property type="match status" value="1"/>
</dbReference>
<dbReference type="InterPro" id="IPR050325">
    <property type="entry name" value="Prot/Nucl_acid_deglycase"/>
</dbReference>
<dbReference type="CDD" id="cd03135">
    <property type="entry name" value="GATase1_DJ-1"/>
    <property type="match status" value="1"/>
</dbReference>
<protein>
    <submittedName>
        <fullName evidence="2">Deglycase PfpI</fullName>
        <ecNumber evidence="2">3.5.1.124</ecNumber>
    </submittedName>
</protein>
<keyword evidence="2" id="KW-0378">Hydrolase</keyword>
<reference evidence="2" key="1">
    <citation type="submission" date="2022-09" db="EMBL/GenBank/DDBJ databases">
        <title>Actin cytoskeleton and complex cell architecture in an #Asgard archaeon.</title>
        <authorList>
            <person name="Ponce Toledo R.I."/>
            <person name="Schleper C."/>
            <person name="Rodrigues Oliveira T."/>
            <person name="Wollweber F."/>
            <person name="Xu J."/>
            <person name="Rittmann S."/>
            <person name="Klingl A."/>
            <person name="Pilhofer M."/>
        </authorList>
    </citation>
    <scope>NUCLEOTIDE SEQUENCE</scope>
    <source>
        <strain evidence="2">B-35</strain>
    </source>
</reference>
<name>A0ABY6HWU8_9ARCH</name>
<evidence type="ECO:0000313" key="2">
    <source>
        <dbReference type="EMBL" id="UYP46822.1"/>
    </source>
</evidence>
<evidence type="ECO:0000259" key="1">
    <source>
        <dbReference type="Pfam" id="PF01965"/>
    </source>
</evidence>
<dbReference type="EMBL" id="CP104013">
    <property type="protein sequence ID" value="UYP46822.1"/>
    <property type="molecule type" value="Genomic_DNA"/>
</dbReference>
<dbReference type="PANTHER" id="PTHR48094:SF5">
    <property type="entry name" value="PROTEIN DJ-1 HOMOLOG"/>
    <property type="match status" value="1"/>
</dbReference>